<dbReference type="PANTHER" id="PTHR31963:SF28">
    <property type="entry name" value="GUSTATORY RECEPTOR"/>
    <property type="match status" value="1"/>
</dbReference>
<feature type="transmembrane region" description="Helical" evidence="2">
    <location>
        <begin position="268"/>
        <end position="288"/>
    </location>
</feature>
<feature type="transmembrane region" description="Helical" evidence="2">
    <location>
        <begin position="194"/>
        <end position="224"/>
    </location>
</feature>
<evidence type="ECO:0000256" key="1">
    <source>
        <dbReference type="SAM" id="MobiDB-lite"/>
    </source>
</evidence>
<keyword evidence="2" id="KW-0812">Transmembrane</keyword>
<organism evidence="3 4">
    <name type="scientific">Rhododendron simsii</name>
    <name type="common">Sims's rhododendron</name>
    <dbReference type="NCBI Taxonomy" id="118357"/>
    <lineage>
        <taxon>Eukaryota</taxon>
        <taxon>Viridiplantae</taxon>
        <taxon>Streptophyta</taxon>
        <taxon>Embryophyta</taxon>
        <taxon>Tracheophyta</taxon>
        <taxon>Spermatophyta</taxon>
        <taxon>Magnoliopsida</taxon>
        <taxon>eudicotyledons</taxon>
        <taxon>Gunneridae</taxon>
        <taxon>Pentapetalae</taxon>
        <taxon>asterids</taxon>
        <taxon>Ericales</taxon>
        <taxon>Ericaceae</taxon>
        <taxon>Ericoideae</taxon>
        <taxon>Rhodoreae</taxon>
        <taxon>Rhododendron</taxon>
    </lineage>
</organism>
<accession>A0A834LHA7</accession>
<dbReference type="EMBL" id="WJXA01000008">
    <property type="protein sequence ID" value="KAF7135835.1"/>
    <property type="molecule type" value="Genomic_DNA"/>
</dbReference>
<dbReference type="InterPro" id="IPR021924">
    <property type="entry name" value="DUF3537"/>
</dbReference>
<feature type="compositionally biased region" description="Polar residues" evidence="1">
    <location>
        <begin position="1"/>
        <end position="15"/>
    </location>
</feature>
<reference evidence="3" key="1">
    <citation type="submission" date="2019-11" db="EMBL/GenBank/DDBJ databases">
        <authorList>
            <person name="Liu Y."/>
            <person name="Hou J."/>
            <person name="Li T.-Q."/>
            <person name="Guan C.-H."/>
            <person name="Wu X."/>
            <person name="Wu H.-Z."/>
            <person name="Ling F."/>
            <person name="Zhang R."/>
            <person name="Shi X.-G."/>
            <person name="Ren J.-P."/>
            <person name="Chen E.-F."/>
            <person name="Sun J.-M."/>
        </authorList>
    </citation>
    <scope>NUCLEOTIDE SEQUENCE</scope>
    <source>
        <strain evidence="3">Adult_tree_wgs_1</strain>
        <tissue evidence="3">Leaves</tissue>
    </source>
</reference>
<feature type="transmembrane region" description="Helical" evidence="2">
    <location>
        <begin position="111"/>
        <end position="130"/>
    </location>
</feature>
<keyword evidence="4" id="KW-1185">Reference proteome</keyword>
<evidence type="ECO:0000256" key="2">
    <source>
        <dbReference type="SAM" id="Phobius"/>
    </source>
</evidence>
<feature type="transmembrane region" description="Helical" evidence="2">
    <location>
        <begin position="70"/>
        <end position="91"/>
    </location>
</feature>
<evidence type="ECO:0000313" key="3">
    <source>
        <dbReference type="EMBL" id="KAF7135835.1"/>
    </source>
</evidence>
<dbReference type="AlphaFoldDB" id="A0A834LHA7"/>
<proteinExistence type="predicted"/>
<feature type="region of interest" description="Disordered" evidence="1">
    <location>
        <begin position="1"/>
        <end position="36"/>
    </location>
</feature>
<name>A0A834LHA7_RHOSS</name>
<protein>
    <submittedName>
        <fullName evidence="3">Uncharacterized protein</fullName>
    </submittedName>
</protein>
<feature type="transmembrane region" description="Helical" evidence="2">
    <location>
        <begin position="294"/>
        <end position="318"/>
    </location>
</feature>
<dbReference type="OrthoDB" id="1897957at2759"/>
<feature type="transmembrane region" description="Helical" evidence="2">
    <location>
        <begin position="166"/>
        <end position="188"/>
    </location>
</feature>
<gene>
    <name evidence="3" type="ORF">RHSIM_Rhsim08G0186600</name>
</gene>
<dbReference type="PANTHER" id="PTHR31963">
    <property type="entry name" value="RAS GUANINE NUCLEOTIDE EXCHANGE FACTOR K"/>
    <property type="match status" value="1"/>
</dbReference>
<dbReference type="Proteomes" id="UP000626092">
    <property type="component" value="Unassembled WGS sequence"/>
</dbReference>
<comment type="caution">
    <text evidence="3">The sequence shown here is derived from an EMBL/GenBank/DDBJ whole genome shotgun (WGS) entry which is preliminary data.</text>
</comment>
<keyword evidence="2" id="KW-1133">Transmembrane helix</keyword>
<keyword evidence="2" id="KW-0472">Membrane</keyword>
<dbReference type="Pfam" id="PF12056">
    <property type="entry name" value="DUF3537"/>
    <property type="match status" value="1"/>
</dbReference>
<evidence type="ECO:0000313" key="4">
    <source>
        <dbReference type="Proteomes" id="UP000626092"/>
    </source>
</evidence>
<sequence length="453" mass="51292">MFSRFQNQRSLSLSSHMEPPPSLTTTDTSIQAPLMDGPQAQSLPDTELENHLHRLDLFLRLLGFDQATPLGSTLSWLAFAVLGVAFPFLVTEFSYCSDCEKYEIRLFEFEILIAQVLLAAVSLLCISHNLRKYGVRRMLFVDRYHGHMVQFRDQYIQKIRGFFRTLAMWTIPCFLLKTAREVACAIYVRPDPWWQSIVIVIILLVSWTYLTMIFLSGAAVFNLVCNLQVIHFESYGKLLESDLDVSVYIEEHIRLTHYLSKISHRFRVFLLLEFLGVTASLITAVLQTTENHGILTLINAGDFGVISIVGLVGIIMCLHGATKISHRAQGIASVASRWHAFVTCNSNEVSQVERPTNDGNSEASNPTGALPMYYSESDVESTDYVPVPTNTQLASYMSLYHKRQSFVTYLQTNPGGFTVFGWTIDRILINTIFFVEFSLFSFVLGKTITITTR</sequence>